<dbReference type="InterPro" id="IPR012349">
    <property type="entry name" value="Split_barrel_FMN-bd"/>
</dbReference>
<dbReference type="Proteomes" id="UP000055060">
    <property type="component" value="Unassembled WGS sequence"/>
</dbReference>
<evidence type="ECO:0000256" key="3">
    <source>
        <dbReference type="ARBA" id="ARBA00038054"/>
    </source>
</evidence>
<proteinExistence type="inferred from homology"/>
<organism evidence="5">
    <name type="scientific">Longilinea arvoryzae</name>
    <dbReference type="NCBI Taxonomy" id="360412"/>
    <lineage>
        <taxon>Bacteria</taxon>
        <taxon>Bacillati</taxon>
        <taxon>Chloroflexota</taxon>
        <taxon>Anaerolineae</taxon>
        <taxon>Anaerolineales</taxon>
        <taxon>Anaerolineaceae</taxon>
        <taxon>Longilinea</taxon>
    </lineage>
</organism>
<dbReference type="Gene3D" id="2.30.110.10">
    <property type="entry name" value="Electron Transport, Fmn-binding Protein, Chain A"/>
    <property type="match status" value="1"/>
</dbReference>
<dbReference type="GO" id="GO:0016646">
    <property type="term" value="F:oxidoreductase activity, acting on the CH-NH group of donors, NAD or NADP as acceptor"/>
    <property type="evidence" value="ECO:0007669"/>
    <property type="project" value="UniProtKB-ARBA"/>
</dbReference>
<keyword evidence="2" id="KW-0285">Flavoprotein</keyword>
<evidence type="ECO:0000313" key="6">
    <source>
        <dbReference type="Proteomes" id="UP000055060"/>
    </source>
</evidence>
<evidence type="ECO:0000256" key="2">
    <source>
        <dbReference type="ARBA" id="ARBA00022630"/>
    </source>
</evidence>
<protein>
    <submittedName>
        <fullName evidence="5">Conserved protein/domain typically associated with flavoprotein oxygenases, DIM6/NTAB family</fullName>
    </submittedName>
</protein>
<dbReference type="SUPFAM" id="SSF50475">
    <property type="entry name" value="FMN-binding split barrel"/>
    <property type="match status" value="1"/>
</dbReference>
<dbReference type="GO" id="GO:0010181">
    <property type="term" value="F:FMN binding"/>
    <property type="evidence" value="ECO:0007669"/>
    <property type="project" value="InterPro"/>
</dbReference>
<keyword evidence="6" id="KW-1185">Reference proteome</keyword>
<feature type="domain" description="Flavin reductase like" evidence="4">
    <location>
        <begin position="14"/>
        <end position="169"/>
    </location>
</feature>
<dbReference type="PANTHER" id="PTHR43567:SF1">
    <property type="entry name" value="FLAVOREDOXIN"/>
    <property type="match status" value="1"/>
</dbReference>
<dbReference type="SMART" id="SM00903">
    <property type="entry name" value="Flavin_Reduct"/>
    <property type="match status" value="1"/>
</dbReference>
<reference evidence="5" key="1">
    <citation type="submission" date="2015-07" db="EMBL/GenBank/DDBJ databases">
        <title>Draft Genome Sequences of Anaerolinea thermolimosa IMO-1, Bellilinea caldifistulae GOMI-1, Leptolinea tardivitalis YMTK-2, Levilinea saccharolytica KIBI-1,Longilinea arvoryzae KOME-1, Previously Described as Members of the Anaerolineaceae (Chloroflexi).</title>
        <authorList>
            <person name="Sekiguchi Y."/>
            <person name="Ohashi A."/>
            <person name="Matsuura N."/>
            <person name="Tourlousse M.D."/>
        </authorList>
    </citation>
    <scope>NUCLEOTIDE SEQUENCE [LARGE SCALE GENOMIC DNA]</scope>
    <source>
        <strain evidence="5">KOME-1</strain>
    </source>
</reference>
<evidence type="ECO:0000313" key="5">
    <source>
        <dbReference type="EMBL" id="GAP13226.1"/>
    </source>
</evidence>
<name>A0A0S7BI41_9CHLR</name>
<dbReference type="EMBL" id="DF967972">
    <property type="protein sequence ID" value="GAP13226.1"/>
    <property type="molecule type" value="Genomic_DNA"/>
</dbReference>
<dbReference type="Pfam" id="PF01613">
    <property type="entry name" value="Flavin_Reduct"/>
    <property type="match status" value="1"/>
</dbReference>
<dbReference type="PANTHER" id="PTHR43567">
    <property type="entry name" value="FLAVOREDOXIN-RELATED-RELATED"/>
    <property type="match status" value="1"/>
</dbReference>
<dbReference type="InterPro" id="IPR052174">
    <property type="entry name" value="Flavoredoxin"/>
</dbReference>
<comment type="similarity">
    <text evidence="3">Belongs to the flavoredoxin family.</text>
</comment>
<accession>A0A0S7BI41</accession>
<dbReference type="RefSeq" id="WP_075072572.1">
    <property type="nucleotide sequence ID" value="NZ_DF967972.1"/>
</dbReference>
<evidence type="ECO:0000259" key="4">
    <source>
        <dbReference type="SMART" id="SM00903"/>
    </source>
</evidence>
<evidence type="ECO:0000256" key="1">
    <source>
        <dbReference type="ARBA" id="ARBA00001917"/>
    </source>
</evidence>
<dbReference type="InterPro" id="IPR002563">
    <property type="entry name" value="Flavin_Rdtase-like_dom"/>
</dbReference>
<dbReference type="OrthoDB" id="9794638at2"/>
<sequence length="207" mass="22962">MKKEADLKKSHRLLAPRIAYLISTLNNKGEVNAAPITNLTSASTEPESVIMAIAPEWTTYKNIKINKQFVINLPSVELLEKIWICGDKYAGIKIPREFNKVEFSGLSVIPSQVVAVPGIAECYAHLECKIDWIKSSGDHKVIHGLIVAASYDEKAFDDNLILQVGVFKPTMQISGNFFTYPSKEITVNNSLVNDIIRNKGKGTNDNN</sequence>
<comment type="cofactor">
    <cofactor evidence="1">
        <name>FMN</name>
        <dbReference type="ChEBI" id="CHEBI:58210"/>
    </cofactor>
</comment>
<dbReference type="STRING" id="360412.LARV_00977"/>
<gene>
    <name evidence="5" type="ORF">LARV_00977</name>
</gene>
<dbReference type="AlphaFoldDB" id="A0A0S7BI41"/>